<evidence type="ECO:0000256" key="6">
    <source>
        <dbReference type="ARBA" id="ARBA00022516"/>
    </source>
</evidence>
<organism evidence="25 26">
    <name type="scientific">Comamonas aquatica DA1877</name>
    <dbReference type="NCBI Taxonomy" id="1457173"/>
    <lineage>
        <taxon>Bacteria</taxon>
        <taxon>Pseudomonadati</taxon>
        <taxon>Pseudomonadota</taxon>
        <taxon>Betaproteobacteria</taxon>
        <taxon>Burkholderiales</taxon>
        <taxon>Comamonadaceae</taxon>
        <taxon>Comamonas</taxon>
    </lineage>
</organism>
<feature type="binding site" evidence="22">
    <location>
        <position position="48"/>
    </location>
    <ligand>
        <name>ATP</name>
        <dbReference type="ChEBI" id="CHEBI:30616"/>
    </ligand>
</feature>
<evidence type="ECO:0000256" key="2">
    <source>
        <dbReference type="ARBA" id="ARBA00005967"/>
    </source>
</evidence>
<comment type="catalytic activity">
    <reaction evidence="24">
        <text>a 1,2-diacyl-sn-glycerol + ATP = a 1,2-diacyl-sn-glycero-3-phosphate + ADP + H(+)</text>
        <dbReference type="Rhea" id="RHEA:10272"/>
        <dbReference type="ChEBI" id="CHEBI:15378"/>
        <dbReference type="ChEBI" id="CHEBI:17815"/>
        <dbReference type="ChEBI" id="CHEBI:30616"/>
        <dbReference type="ChEBI" id="CHEBI:58608"/>
        <dbReference type="ChEBI" id="CHEBI:456216"/>
        <dbReference type="EC" id="2.7.1.107"/>
    </reaction>
</comment>
<dbReference type="CDD" id="cd14264">
    <property type="entry name" value="DAGK_IM"/>
    <property type="match status" value="1"/>
</dbReference>
<evidence type="ECO:0000256" key="21">
    <source>
        <dbReference type="PIRSR" id="PIRSR600829-2"/>
    </source>
</evidence>
<keyword evidence="13 22" id="KW-0067">ATP-binding</keyword>
<evidence type="ECO:0000256" key="19">
    <source>
        <dbReference type="ARBA" id="ARBA00023264"/>
    </source>
</evidence>
<feature type="transmembrane region" description="Helical" evidence="24">
    <location>
        <begin position="88"/>
        <end position="107"/>
    </location>
</feature>
<dbReference type="GO" id="GO:0004143">
    <property type="term" value="F:ATP-dependent diacylglycerol kinase activity"/>
    <property type="evidence" value="ECO:0007669"/>
    <property type="project" value="UniProtKB-EC"/>
</dbReference>
<comment type="caution">
    <text evidence="25">The sequence shown here is derived from an EMBL/GenBank/DDBJ whole genome shotgun (WGS) entry which is preliminary data.</text>
</comment>
<accession>A0A014MRA6</accession>
<evidence type="ECO:0000313" key="25">
    <source>
        <dbReference type="EMBL" id="EXU80654.1"/>
    </source>
</evidence>
<dbReference type="GO" id="GO:0005886">
    <property type="term" value="C:plasma membrane"/>
    <property type="evidence" value="ECO:0007669"/>
    <property type="project" value="UniProtKB-SubCell"/>
</dbReference>
<dbReference type="Pfam" id="PF01219">
    <property type="entry name" value="DAGK_prokar"/>
    <property type="match status" value="1"/>
</dbReference>
<evidence type="ECO:0000256" key="17">
    <source>
        <dbReference type="ARBA" id="ARBA00023136"/>
    </source>
</evidence>
<feature type="binding site" evidence="21">
    <location>
        <position position="41"/>
    </location>
    <ligand>
        <name>substrate</name>
    </ligand>
</feature>
<keyword evidence="5" id="KW-1003">Cell membrane</keyword>
<dbReference type="STRING" id="225991.MA05_03880"/>
<dbReference type="InterPro" id="IPR033718">
    <property type="entry name" value="DAGK_prok"/>
</dbReference>
<gene>
    <name evidence="25" type="ORF">AX13_15445</name>
</gene>
<keyword evidence="18" id="KW-0594">Phospholipid biosynthesis</keyword>
<dbReference type="GO" id="GO:0005524">
    <property type="term" value="F:ATP binding"/>
    <property type="evidence" value="ECO:0007669"/>
    <property type="project" value="UniProtKB-KW"/>
</dbReference>
<feature type="binding site" evidence="21">
    <location>
        <position position="130"/>
    </location>
    <ligand>
        <name>substrate</name>
    </ligand>
</feature>
<keyword evidence="6" id="KW-0444">Lipid biosynthesis</keyword>
<dbReference type="EC" id="2.7.1.107" evidence="3 24"/>
<evidence type="ECO:0000313" key="26">
    <source>
        <dbReference type="Proteomes" id="UP000020766"/>
    </source>
</evidence>
<keyword evidence="11 22" id="KW-0547">Nucleotide-binding</keyword>
<comment type="function">
    <text evidence="24">Catalyzes the ATP-dependent phosphorylation of sn-l,2-diacylglycerol (DAG) to phosphatidic acid. Involved in the recycling of diacylglycerol produced as a by-product during membrane-derived oligosaccharide (MDO) biosynthesis.</text>
</comment>
<evidence type="ECO:0000256" key="15">
    <source>
        <dbReference type="ARBA" id="ARBA00022989"/>
    </source>
</evidence>
<sequence>MAARPAAARYACAFPDLRECPTMPPEIEAVDAQKHRRGLSRIWHAYGYSVAGLVTGFRESAAFRQEVLLALCLLPASFWLGRTWVETALLAVVVVLVLITELLNTGIEAAIDRIGPEWHALSKMAKDVGSAAVLLSLLLCGGVWAAALYQRFGG</sequence>
<comment type="subcellular location">
    <subcellularLocation>
        <location evidence="1 24">Cell inner membrane</location>
        <topology evidence="1 24">Multi-pass membrane protein</topology>
    </subcellularLocation>
</comment>
<keyword evidence="16 24" id="KW-0443">Lipid metabolism</keyword>
<evidence type="ECO:0000256" key="9">
    <source>
        <dbReference type="ARBA" id="ARBA00022692"/>
    </source>
</evidence>
<feature type="binding site" evidence="22">
    <location>
        <begin position="126"/>
        <end position="127"/>
    </location>
    <ligand>
        <name>ATP</name>
        <dbReference type="ChEBI" id="CHEBI:30616"/>
    </ligand>
</feature>
<evidence type="ECO:0000256" key="12">
    <source>
        <dbReference type="ARBA" id="ARBA00022777"/>
    </source>
</evidence>
<keyword evidence="19 24" id="KW-1208">Phospholipid metabolism</keyword>
<reference evidence="25 26" key="1">
    <citation type="submission" date="2014-01" db="EMBL/GenBank/DDBJ databases">
        <title>Interspecies Systems Biology Uncovers Metabolites Affecting C. elegans Gene Expression and Life History Traits.</title>
        <authorList>
            <person name="Watson E."/>
            <person name="Macneil L.T."/>
            <person name="Ritter A.D."/>
            <person name="Yilmaz L.S."/>
            <person name="Rosebrock A.P."/>
            <person name="Caudy A.A."/>
            <person name="Walhout A.J."/>
        </authorList>
    </citation>
    <scope>NUCLEOTIDE SEQUENCE [LARGE SCALE GENOMIC DNA]</scope>
    <source>
        <strain evidence="25 26">DA1877</strain>
    </source>
</reference>
<feature type="binding site" evidence="22">
    <location>
        <position position="41"/>
    </location>
    <ligand>
        <name>ATP</name>
        <dbReference type="ChEBI" id="CHEBI:30616"/>
    </ligand>
</feature>
<keyword evidence="8 24" id="KW-0808">Transferase</keyword>
<evidence type="ECO:0000256" key="10">
    <source>
        <dbReference type="ARBA" id="ARBA00022723"/>
    </source>
</evidence>
<evidence type="ECO:0000256" key="18">
    <source>
        <dbReference type="ARBA" id="ARBA00023209"/>
    </source>
</evidence>
<keyword evidence="14 23" id="KW-0460">Magnesium</keyword>
<evidence type="ECO:0000256" key="14">
    <source>
        <dbReference type="ARBA" id="ARBA00022842"/>
    </source>
</evidence>
<dbReference type="GO" id="GO:0046872">
    <property type="term" value="F:metal ion binding"/>
    <property type="evidence" value="ECO:0007669"/>
    <property type="project" value="UniProtKB-KW"/>
</dbReference>
<feature type="binding site" evidence="22">
    <location>
        <begin position="117"/>
        <end position="119"/>
    </location>
    <ligand>
        <name>ATP</name>
        <dbReference type="ChEBI" id="CHEBI:30616"/>
    </ligand>
</feature>
<keyword evidence="17 24" id="KW-0472">Membrane</keyword>
<feature type="binding site" evidence="22">
    <location>
        <position position="108"/>
    </location>
    <ligand>
        <name>ATP</name>
        <dbReference type="ChEBI" id="CHEBI:30616"/>
    </ligand>
</feature>
<dbReference type="Gene3D" id="1.10.287.3610">
    <property type="match status" value="1"/>
</dbReference>
<dbReference type="AlphaFoldDB" id="A0A014MRA6"/>
<keyword evidence="12 24" id="KW-0418">Kinase</keyword>
<feature type="binding site" evidence="21">
    <location>
        <position position="101"/>
    </location>
    <ligand>
        <name>substrate</name>
    </ligand>
</feature>
<keyword evidence="10 23" id="KW-0479">Metal-binding</keyword>
<comment type="similarity">
    <text evidence="2 24">Belongs to the bacterial diacylglycerol kinase family.</text>
</comment>
<feature type="binding site" evidence="21">
    <location>
        <begin position="62"/>
        <end position="66"/>
    </location>
    <ligand>
        <name>substrate</name>
    </ligand>
</feature>
<evidence type="ECO:0000256" key="13">
    <source>
        <dbReference type="ARBA" id="ARBA00022840"/>
    </source>
</evidence>
<evidence type="ECO:0000256" key="3">
    <source>
        <dbReference type="ARBA" id="ARBA00012133"/>
    </source>
</evidence>
<name>A0A014MRA6_9BURK</name>
<evidence type="ECO:0000256" key="8">
    <source>
        <dbReference type="ARBA" id="ARBA00022679"/>
    </source>
</evidence>
<dbReference type="PATRIC" id="fig|1457173.3.peg.1346"/>
<dbReference type="InterPro" id="IPR000829">
    <property type="entry name" value="DAGK"/>
</dbReference>
<comment type="caution">
    <text evidence="24">Lacks conserved residue(s) required for the propagation of feature annotation.</text>
</comment>
<feature type="active site" description="Proton acceptor" evidence="20">
    <location>
        <position position="101"/>
    </location>
</feature>
<dbReference type="GO" id="GO:0006654">
    <property type="term" value="P:phosphatidic acid biosynthetic process"/>
    <property type="evidence" value="ECO:0007669"/>
    <property type="project" value="InterPro"/>
</dbReference>
<evidence type="ECO:0000256" key="1">
    <source>
        <dbReference type="ARBA" id="ARBA00004429"/>
    </source>
</evidence>
<protein>
    <recommendedName>
        <fullName evidence="4 24">Diacylglycerol kinase</fullName>
        <ecNumber evidence="3 24">2.7.1.107</ecNumber>
    </recommendedName>
</protein>
<evidence type="ECO:0000256" key="7">
    <source>
        <dbReference type="ARBA" id="ARBA00022519"/>
    </source>
</evidence>
<keyword evidence="26" id="KW-1185">Reference proteome</keyword>
<evidence type="ECO:0000256" key="4">
    <source>
        <dbReference type="ARBA" id="ARBA00017575"/>
    </source>
</evidence>
<dbReference type="Proteomes" id="UP000020766">
    <property type="component" value="Unassembled WGS sequence"/>
</dbReference>
<proteinExistence type="inferred from homology"/>
<evidence type="ECO:0000256" key="20">
    <source>
        <dbReference type="PIRSR" id="PIRSR600829-1"/>
    </source>
</evidence>
<keyword evidence="15 24" id="KW-1133">Transmembrane helix</keyword>
<keyword evidence="7 24" id="KW-0997">Cell inner membrane</keyword>
<feature type="transmembrane region" description="Helical" evidence="24">
    <location>
        <begin position="128"/>
        <end position="149"/>
    </location>
</feature>
<dbReference type="PANTHER" id="PTHR34299">
    <property type="entry name" value="DIACYLGLYCEROL KINASE"/>
    <property type="match status" value="1"/>
</dbReference>
<comment type="cofactor">
    <cofactor evidence="23">
        <name>Mg(2+)</name>
        <dbReference type="ChEBI" id="CHEBI:18420"/>
    </cofactor>
    <text evidence="23">Mn(2+), Zn(2+), Cd(2+) and Co(2+) support activity to lesser extents.</text>
</comment>
<dbReference type="PANTHER" id="PTHR34299:SF1">
    <property type="entry name" value="DIACYLGLYCEROL KINASE"/>
    <property type="match status" value="1"/>
</dbReference>
<dbReference type="EMBL" id="JBOK01000006">
    <property type="protein sequence ID" value="EXU80654.1"/>
    <property type="molecule type" value="Genomic_DNA"/>
</dbReference>
<evidence type="ECO:0000256" key="5">
    <source>
        <dbReference type="ARBA" id="ARBA00022475"/>
    </source>
</evidence>
<dbReference type="InterPro" id="IPR036945">
    <property type="entry name" value="DAGK_sf"/>
</dbReference>
<keyword evidence="9 24" id="KW-0812">Transmembrane</keyword>
<evidence type="ECO:0000256" key="23">
    <source>
        <dbReference type="PIRSR" id="PIRSR600829-4"/>
    </source>
</evidence>
<feature type="binding site" evidence="23">
    <location>
        <position position="108"/>
    </location>
    <ligand>
        <name>a divalent metal cation</name>
        <dbReference type="ChEBI" id="CHEBI:60240"/>
    </ligand>
</feature>
<evidence type="ECO:0000256" key="22">
    <source>
        <dbReference type="PIRSR" id="PIRSR600829-3"/>
    </source>
</evidence>
<evidence type="ECO:0000256" key="11">
    <source>
        <dbReference type="ARBA" id="ARBA00022741"/>
    </source>
</evidence>
<evidence type="ECO:0000256" key="24">
    <source>
        <dbReference type="RuleBase" id="RU363065"/>
    </source>
</evidence>
<evidence type="ECO:0000256" key="16">
    <source>
        <dbReference type="ARBA" id="ARBA00023098"/>
    </source>
</evidence>